<dbReference type="PANTHER" id="PTHR31050:SF3">
    <property type="entry name" value="OS08G0412800 PROTEIN"/>
    <property type="match status" value="1"/>
</dbReference>
<dbReference type="OMA" id="NWRAGYS"/>
<gene>
    <name evidence="1" type="ORF">DCAR_023710</name>
</gene>
<accession>A0A164SSH8</accession>
<name>A0A164SSH8_DAUCS</name>
<dbReference type="STRING" id="79200.A0A164SSH8"/>
<comment type="caution">
    <text evidence="1">The sequence shown here is derived from an EMBL/GenBank/DDBJ whole genome shotgun (WGS) entry which is preliminary data.</text>
</comment>
<dbReference type="InterPro" id="IPR010683">
    <property type="entry name" value="DUF1262"/>
</dbReference>
<dbReference type="Gramene" id="KZM86576">
    <property type="protein sequence ID" value="KZM86576"/>
    <property type="gene ID" value="DCAR_023710"/>
</dbReference>
<organism evidence="1">
    <name type="scientific">Daucus carota subsp. sativus</name>
    <name type="common">Carrot</name>
    <dbReference type="NCBI Taxonomy" id="79200"/>
    <lineage>
        <taxon>Eukaryota</taxon>
        <taxon>Viridiplantae</taxon>
        <taxon>Streptophyta</taxon>
        <taxon>Embryophyta</taxon>
        <taxon>Tracheophyta</taxon>
        <taxon>Spermatophyta</taxon>
        <taxon>Magnoliopsida</taxon>
        <taxon>eudicotyledons</taxon>
        <taxon>Gunneridae</taxon>
        <taxon>Pentapetalae</taxon>
        <taxon>asterids</taxon>
        <taxon>campanulids</taxon>
        <taxon>Apiales</taxon>
        <taxon>Apiaceae</taxon>
        <taxon>Apioideae</taxon>
        <taxon>Scandiceae</taxon>
        <taxon>Daucinae</taxon>
        <taxon>Daucus</taxon>
        <taxon>Daucus sect. Daucus</taxon>
    </lineage>
</organism>
<dbReference type="EMBL" id="LNRQ01000007">
    <property type="protein sequence ID" value="KZM86576.1"/>
    <property type="molecule type" value="Genomic_DNA"/>
</dbReference>
<dbReference type="AlphaFoldDB" id="A0A164SSH8"/>
<dbReference type="PANTHER" id="PTHR31050">
    <property type="entry name" value="OS08G0413200 PROTEIN"/>
    <property type="match status" value="1"/>
</dbReference>
<evidence type="ECO:0000313" key="1">
    <source>
        <dbReference type="EMBL" id="KZM86576.1"/>
    </source>
</evidence>
<proteinExistence type="predicted"/>
<dbReference type="Pfam" id="PF06880">
    <property type="entry name" value="DUF1262"/>
    <property type="match status" value="1"/>
</dbReference>
<sequence>MYVTRPLSYYLNNSKSLSLPPEGPNSGYLVIQDEESEMYSCFGLCKNTDLNDLPFPQDKNLTTRYSSGEDTYHHNLAFFPVLNQPLSKKRYYVIDAYGKHKGKAYACSTEEDMTTCCFCSHVKDVKPRPFDPCDKYQQFKIVNYETKGSFYAKSVAQGAFPPSFLRTRGWNISAKTPKHYKLGEALGVDSTLRAHLPVMSFPLSRKSSEAVVVGRWYCPFMFIKDGRLTSRDQMEKSMFYEMTLEQSWEQIFECSNIDHGIVVMVNAVVQSEVVMIGGTKAVWDEKKMVDRSCKTKWFKGSGSKREVSIGLSSEIIERMKWEEETVGWVGGGERDWNPYLTALPFPQNMKIACSKKKDMTTCRCYSHIKDVNPRPFHPNDTYQPFKIADSKAKGSFYAKSSVQNAFPPHFLRRKSGWRIKAKMPRNYKLGKALECLWE</sequence>
<reference evidence="1" key="1">
    <citation type="journal article" date="2016" name="Nat. Genet.">
        <title>A high-quality carrot genome assembly provides new insights into carotenoid accumulation and asterid genome evolution.</title>
        <authorList>
            <person name="Iorizzo M."/>
            <person name="Ellison S."/>
            <person name="Senalik D."/>
            <person name="Zeng P."/>
            <person name="Satapoomin P."/>
            <person name="Huang J."/>
            <person name="Bowman M."/>
            <person name="Iovene M."/>
            <person name="Sanseverino W."/>
            <person name="Cavagnaro P."/>
            <person name="Yildiz M."/>
            <person name="Macko-Podgorni A."/>
            <person name="Moranska E."/>
            <person name="Grzebelus E."/>
            <person name="Grzebelus D."/>
            <person name="Ashrafi H."/>
            <person name="Zheng Z."/>
            <person name="Cheng S."/>
            <person name="Spooner D."/>
            <person name="Van Deynze A."/>
            <person name="Simon P."/>
        </authorList>
    </citation>
    <scope>NUCLEOTIDE SEQUENCE [LARGE SCALE GENOMIC DNA]</scope>
    <source>
        <tissue evidence="1">Leaf</tissue>
    </source>
</reference>
<protein>
    <submittedName>
        <fullName evidence="1">Uncharacterized protein</fullName>
    </submittedName>
</protein>